<proteinExistence type="predicted"/>
<organism evidence="1">
    <name type="scientific">uncultured prokaryote</name>
    <dbReference type="NCBI Taxonomy" id="198431"/>
    <lineage>
        <taxon>unclassified sequences</taxon>
        <taxon>environmental samples</taxon>
    </lineage>
</organism>
<reference evidence="1" key="2">
    <citation type="submission" date="2015-07" db="EMBL/GenBank/DDBJ databases">
        <title>Plasmids, circular viruses and viroids from rat gut.</title>
        <authorList>
            <person name="Jorgensen T.J."/>
            <person name="Hansen M.A."/>
            <person name="Xu Z."/>
            <person name="Tabak M.A."/>
            <person name="Sorensen S.J."/>
            <person name="Hansen L.H."/>
        </authorList>
    </citation>
    <scope>NUCLEOTIDE SEQUENCE</scope>
    <source>
        <strain evidence="1">RGFK1282</strain>
    </source>
</reference>
<evidence type="ECO:0000313" key="1">
    <source>
        <dbReference type="EMBL" id="CRY96808.1"/>
    </source>
</evidence>
<reference evidence="1" key="1">
    <citation type="submission" date="2015-06" db="EMBL/GenBank/DDBJ databases">
        <authorList>
            <person name="Joergensen T."/>
        </authorList>
    </citation>
    <scope>NUCLEOTIDE SEQUENCE</scope>
    <source>
        <strain evidence="1">RGFK1282</strain>
    </source>
</reference>
<accession>A0A0H5Q4M5</accession>
<sequence>MAILNRVRLLTTGVAGSPAYTNLYSLNGAVTPLVAHTAAAAMANSLKTHQNSNISVLVESDVAQLNDATGALVGVVSVPSATYVGSGVGGPLPQANSILIRWLTSSYVGGRQIRGRTYFPYPTAATMNTAGTVAASVITSFNGAVNAYLTALGPAAVVYSPKNATSVPITTASIWTQFAIQRSRRD</sequence>
<dbReference type="AlphaFoldDB" id="A0A0H5Q4M5"/>
<protein>
    <submittedName>
        <fullName evidence="1">Uncharacterized protein</fullName>
    </submittedName>
</protein>
<name>A0A0H5Q4M5_9ZZZZ</name>
<dbReference type="EMBL" id="LN853852">
    <property type="protein sequence ID" value="CRY96808.1"/>
    <property type="molecule type" value="Genomic_DNA"/>
</dbReference>